<dbReference type="InterPro" id="IPR013785">
    <property type="entry name" value="Aldolase_TIM"/>
</dbReference>
<sequence length="144" mass="14451">TILPDFASVNFGESGTPELCAALDALGVGIEAGLDTPAAAEAYVRAGMVGRCLRVLLEPGEETTAAALATVAAIEAILEAADDTTPRLLHGGDTAAWTLIDAAAARGYDTRIGLEDVLTLPDGSAAHDNAALVAAAVGRLGALR</sequence>
<dbReference type="InterPro" id="IPR008567">
    <property type="entry name" value="BKACE"/>
</dbReference>
<evidence type="ECO:0000313" key="1">
    <source>
        <dbReference type="EMBL" id="KPV49338.1"/>
    </source>
</evidence>
<dbReference type="Proteomes" id="UP000050509">
    <property type="component" value="Unassembled WGS sequence"/>
</dbReference>
<accession>A0A0P9H618</accession>
<evidence type="ECO:0008006" key="3">
    <source>
        <dbReference type="Google" id="ProtNLM"/>
    </source>
</evidence>
<organism evidence="1 2">
    <name type="scientific">Kouleothrix aurantiaca</name>
    <dbReference type="NCBI Taxonomy" id="186479"/>
    <lineage>
        <taxon>Bacteria</taxon>
        <taxon>Bacillati</taxon>
        <taxon>Chloroflexota</taxon>
        <taxon>Chloroflexia</taxon>
        <taxon>Chloroflexales</taxon>
        <taxon>Roseiflexineae</taxon>
        <taxon>Roseiflexaceae</taxon>
        <taxon>Kouleothrix</taxon>
    </lineage>
</organism>
<dbReference type="Gene3D" id="3.20.20.70">
    <property type="entry name" value="Aldolase class I"/>
    <property type="match status" value="1"/>
</dbReference>
<dbReference type="EMBL" id="LJCR01002037">
    <property type="protein sequence ID" value="KPV49338.1"/>
    <property type="molecule type" value="Genomic_DNA"/>
</dbReference>
<gene>
    <name evidence="1" type="ORF">SE17_33225</name>
</gene>
<dbReference type="Pfam" id="PF05853">
    <property type="entry name" value="BKACE"/>
    <property type="match status" value="1"/>
</dbReference>
<dbReference type="AlphaFoldDB" id="A0A0P9H618"/>
<protein>
    <recommendedName>
        <fullName evidence="3">3-keto-5-aminohexanoate cleavage protein</fullName>
    </recommendedName>
</protein>
<evidence type="ECO:0000313" key="2">
    <source>
        <dbReference type="Proteomes" id="UP000050509"/>
    </source>
</evidence>
<comment type="caution">
    <text evidence="1">The sequence shown here is derived from an EMBL/GenBank/DDBJ whole genome shotgun (WGS) entry which is preliminary data.</text>
</comment>
<name>A0A0P9H618_9CHLR</name>
<dbReference type="GO" id="GO:0043720">
    <property type="term" value="F:3-keto-5-aminohexanoate cleavage activity"/>
    <property type="evidence" value="ECO:0007669"/>
    <property type="project" value="InterPro"/>
</dbReference>
<keyword evidence="2" id="KW-1185">Reference proteome</keyword>
<feature type="non-terminal residue" evidence="1">
    <location>
        <position position="1"/>
    </location>
</feature>
<proteinExistence type="predicted"/>
<reference evidence="1 2" key="1">
    <citation type="submission" date="2015-09" db="EMBL/GenBank/DDBJ databases">
        <title>Draft genome sequence of Kouleothrix aurantiaca JCM 19913.</title>
        <authorList>
            <person name="Hemp J."/>
        </authorList>
    </citation>
    <scope>NUCLEOTIDE SEQUENCE [LARGE SCALE GENOMIC DNA]</scope>
    <source>
        <strain evidence="1 2">COM-B</strain>
    </source>
</reference>